<dbReference type="Proteomes" id="UP000193944">
    <property type="component" value="Unassembled WGS sequence"/>
</dbReference>
<gene>
    <name evidence="2" type="ORF">BCR32DRAFT_25062</name>
</gene>
<keyword evidence="3" id="KW-1185">Reference proteome</keyword>
<feature type="transmembrane region" description="Helical" evidence="1">
    <location>
        <begin position="44"/>
        <end position="62"/>
    </location>
</feature>
<evidence type="ECO:0000256" key="1">
    <source>
        <dbReference type="SAM" id="Phobius"/>
    </source>
</evidence>
<accession>A0A1Y1X464</accession>
<evidence type="ECO:0000313" key="2">
    <source>
        <dbReference type="EMBL" id="ORX80156.1"/>
    </source>
</evidence>
<dbReference type="AlphaFoldDB" id="A0A1Y1X464"/>
<protein>
    <submittedName>
        <fullName evidence="2">Uncharacterized protein</fullName>
    </submittedName>
</protein>
<dbReference type="EMBL" id="MCFG01000153">
    <property type="protein sequence ID" value="ORX80156.1"/>
    <property type="molecule type" value="Genomic_DNA"/>
</dbReference>
<evidence type="ECO:0000313" key="3">
    <source>
        <dbReference type="Proteomes" id="UP000193944"/>
    </source>
</evidence>
<feature type="non-terminal residue" evidence="2">
    <location>
        <position position="113"/>
    </location>
</feature>
<reference evidence="2 3" key="1">
    <citation type="submission" date="2016-08" db="EMBL/GenBank/DDBJ databases">
        <title>A Parts List for Fungal Cellulosomes Revealed by Comparative Genomics.</title>
        <authorList>
            <consortium name="DOE Joint Genome Institute"/>
            <person name="Haitjema C.H."/>
            <person name="Gilmore S.P."/>
            <person name="Henske J.K."/>
            <person name="Solomon K.V."/>
            <person name="De Groot R."/>
            <person name="Kuo A."/>
            <person name="Mondo S.J."/>
            <person name="Salamov A.A."/>
            <person name="Labutti K."/>
            <person name="Zhao Z."/>
            <person name="Chiniquy J."/>
            <person name="Barry K."/>
            <person name="Brewer H.M."/>
            <person name="Purvine S.O."/>
            <person name="Wright A.T."/>
            <person name="Boxma B."/>
            <person name="Van Alen T."/>
            <person name="Hackstein J.H."/>
            <person name="Baker S.E."/>
            <person name="Grigoriev I.V."/>
            <person name="O'Malley M.A."/>
        </authorList>
    </citation>
    <scope>NUCLEOTIDE SEQUENCE [LARGE SCALE GENOMIC DNA]</scope>
    <source>
        <strain evidence="2 3">S4</strain>
    </source>
</reference>
<keyword evidence="1" id="KW-1133">Transmembrane helix</keyword>
<reference evidence="2 3" key="2">
    <citation type="submission" date="2016-08" db="EMBL/GenBank/DDBJ databases">
        <title>Pervasive Adenine N6-methylation of Active Genes in Fungi.</title>
        <authorList>
            <consortium name="DOE Joint Genome Institute"/>
            <person name="Mondo S.J."/>
            <person name="Dannebaum R.O."/>
            <person name="Kuo R.C."/>
            <person name="Labutti K."/>
            <person name="Haridas S."/>
            <person name="Kuo A."/>
            <person name="Salamov A."/>
            <person name="Ahrendt S.R."/>
            <person name="Lipzen A."/>
            <person name="Sullivan W."/>
            <person name="Andreopoulos W.B."/>
            <person name="Clum A."/>
            <person name="Lindquist E."/>
            <person name="Daum C."/>
            <person name="Ramamoorthy G.K."/>
            <person name="Gryganskyi A."/>
            <person name="Culley D."/>
            <person name="Magnuson J.K."/>
            <person name="James T.Y."/>
            <person name="O'Malley M.A."/>
            <person name="Stajich J.E."/>
            <person name="Spatafora J.W."/>
            <person name="Visel A."/>
            <person name="Grigoriev I.V."/>
        </authorList>
    </citation>
    <scope>NUCLEOTIDE SEQUENCE [LARGE SCALE GENOMIC DNA]</scope>
    <source>
        <strain evidence="2 3">S4</strain>
    </source>
</reference>
<name>A0A1Y1X464_9FUNG</name>
<comment type="caution">
    <text evidence="2">The sequence shown here is derived from an EMBL/GenBank/DDBJ whole genome shotgun (WGS) entry which is preliminary data.</text>
</comment>
<keyword evidence="1" id="KW-0812">Transmembrane</keyword>
<organism evidence="2 3">
    <name type="scientific">Anaeromyces robustus</name>
    <dbReference type="NCBI Taxonomy" id="1754192"/>
    <lineage>
        <taxon>Eukaryota</taxon>
        <taxon>Fungi</taxon>
        <taxon>Fungi incertae sedis</taxon>
        <taxon>Chytridiomycota</taxon>
        <taxon>Chytridiomycota incertae sedis</taxon>
        <taxon>Neocallimastigomycetes</taxon>
        <taxon>Neocallimastigales</taxon>
        <taxon>Neocallimastigaceae</taxon>
        <taxon>Anaeromyces</taxon>
    </lineage>
</organism>
<sequence>MMQEVLEAIFNNEDKQRDIPYLMSTPPDKIDAYYYNKWDGIQKVYTQILNPFLPWVFLIILVNRKNLKKPINILLILHYVFRAIGTAIFNTSFIRVNQNKTPFALFPYGEKNW</sequence>
<feature type="transmembrane region" description="Helical" evidence="1">
    <location>
        <begin position="74"/>
        <end position="94"/>
    </location>
</feature>
<keyword evidence="1" id="KW-0472">Membrane</keyword>
<proteinExistence type="predicted"/>